<gene>
    <name evidence="3" type="ORF">MCOR33_007652</name>
</gene>
<reference evidence="3" key="1">
    <citation type="submission" date="2021-01" db="EMBL/GenBank/DDBJ databases">
        <title>Deciphering the adaptive evolutionary patterns associated with biogeogrpahic diversity in the finger millet blast pathogen Magnaporthe oryzae in Eastern Africa.</title>
        <authorList>
            <person name="Onyema G."/>
            <person name="Shittu T.A."/>
            <person name="Dodsworth S."/>
            <person name="Devilliers S."/>
            <person name="Muthumeenakshi S."/>
            <person name="Sreenivasaprasad S."/>
        </authorList>
    </citation>
    <scope>NUCLEOTIDE SEQUENCE</scope>
    <source>
        <strain evidence="3">D15/s37</strain>
    </source>
</reference>
<sequence>MRVSTIAYTLGLMVVAAQAAPEKDFDATLAKHEAALELAARAIYDHLEANQEHLSKRAIGGERASWQFGNGCISRNYDAPGLGAIYKRQAFDEYGGGGSEAGYGGDGMSQQGMGGGSYGGGAGMGQQGMGGAGMGQQGMGGAAYGAAPGKKSMWGRVRNAFGLGGSQGQQMPKPKSNVMFCLPGKGTNRHNQLAQGGGQGLVPNHMRTGMNGGMGGGMGGGMDGGMGGYGGQSQGVYKRSLHGSNAPAGDSAVPAGGDESPRRHRHHHHKHNHKDGKDSQRQKIQEQSEGHQAANPHHGAPRPAPASSNPAGHGFTTYGWGQ</sequence>
<organism evidence="3 4">
    <name type="scientific">Pyricularia grisea</name>
    <name type="common">Crabgrass-specific blast fungus</name>
    <name type="synonym">Magnaporthe grisea</name>
    <dbReference type="NCBI Taxonomy" id="148305"/>
    <lineage>
        <taxon>Eukaryota</taxon>
        <taxon>Fungi</taxon>
        <taxon>Dikarya</taxon>
        <taxon>Ascomycota</taxon>
        <taxon>Pezizomycotina</taxon>
        <taxon>Sordariomycetes</taxon>
        <taxon>Sordariomycetidae</taxon>
        <taxon>Magnaporthales</taxon>
        <taxon>Pyriculariaceae</taxon>
        <taxon>Pyricularia</taxon>
    </lineage>
</organism>
<keyword evidence="4" id="KW-1185">Reference proteome</keyword>
<dbReference type="Proteomes" id="UP001059893">
    <property type="component" value="Unassembled WGS sequence"/>
</dbReference>
<evidence type="ECO:0000313" key="3">
    <source>
        <dbReference type="EMBL" id="KAI6295441.1"/>
    </source>
</evidence>
<protein>
    <submittedName>
        <fullName evidence="3">Uncharacterized protein</fullName>
    </submittedName>
</protein>
<feature type="chain" id="PRO_5045399064" evidence="2">
    <location>
        <begin position="20"/>
        <end position="322"/>
    </location>
</feature>
<evidence type="ECO:0000256" key="1">
    <source>
        <dbReference type="SAM" id="MobiDB-lite"/>
    </source>
</evidence>
<name>A0ABQ8NDU7_PYRGI</name>
<feature type="signal peptide" evidence="2">
    <location>
        <begin position="1"/>
        <end position="19"/>
    </location>
</feature>
<feature type="region of interest" description="Disordered" evidence="1">
    <location>
        <begin position="233"/>
        <end position="322"/>
    </location>
</feature>
<evidence type="ECO:0000313" key="4">
    <source>
        <dbReference type="Proteomes" id="UP001059893"/>
    </source>
</evidence>
<keyword evidence="2" id="KW-0732">Signal</keyword>
<feature type="compositionally biased region" description="Basic and acidic residues" evidence="1">
    <location>
        <begin position="275"/>
        <end position="289"/>
    </location>
</feature>
<evidence type="ECO:0000256" key="2">
    <source>
        <dbReference type="SAM" id="SignalP"/>
    </source>
</evidence>
<comment type="caution">
    <text evidence="3">The sequence shown here is derived from an EMBL/GenBank/DDBJ whole genome shotgun (WGS) entry which is preliminary data.</text>
</comment>
<dbReference type="EMBL" id="JABSND010000164">
    <property type="protein sequence ID" value="KAI6295441.1"/>
    <property type="molecule type" value="Genomic_DNA"/>
</dbReference>
<feature type="compositionally biased region" description="Basic residues" evidence="1">
    <location>
        <begin position="262"/>
        <end position="274"/>
    </location>
</feature>
<accession>A0ABQ8NDU7</accession>
<proteinExistence type="predicted"/>